<keyword evidence="2" id="KW-1185">Reference proteome</keyword>
<reference evidence="1 2" key="1">
    <citation type="journal article" date="2012" name="J. Bacteriol.">
        <title>Draft Genome Sequence of Mesorhizobium alhagi CCNWXJ12-2T, a Novel Salt-Resistant Species Isolated from the Desert of Northwestern China.</title>
        <authorList>
            <person name="Zhou M."/>
            <person name="Chen W."/>
            <person name="Chen H."/>
            <person name="Wei G."/>
        </authorList>
    </citation>
    <scope>NUCLEOTIDE SEQUENCE [LARGE SCALE GENOMIC DNA]</scope>
    <source>
        <strain evidence="1 2">CCNWXJ12-2</strain>
    </source>
</reference>
<evidence type="ECO:0000313" key="2">
    <source>
        <dbReference type="Proteomes" id="UP000003250"/>
    </source>
</evidence>
<evidence type="ECO:0000313" key="1">
    <source>
        <dbReference type="EMBL" id="EHK59111.1"/>
    </source>
</evidence>
<dbReference type="EMBL" id="AHAM01000020">
    <property type="protein sequence ID" value="EHK59111.1"/>
    <property type="molecule type" value="Genomic_DNA"/>
</dbReference>
<accession>H0HJQ1</accession>
<sequence length="86" mass="9702">MNSQEQDGAADFDFLIGSWTIENERLVERFVGSVEWTRFSAISTCRKLLNGAGNGGDDHLRQHFCRAGPTDFQSHRRAVVHPLGRQ</sequence>
<name>H0HJQ1_9HYPH</name>
<dbReference type="AlphaFoldDB" id="H0HJQ1"/>
<gene>
    <name evidence="1" type="ORF">MAXJ12_01781</name>
</gene>
<protein>
    <submittedName>
        <fullName evidence="1">Uncharacterized protein</fullName>
    </submittedName>
</protein>
<organism evidence="1 2">
    <name type="scientific">Mesorhizobium alhagi CCNWXJ12-2</name>
    <dbReference type="NCBI Taxonomy" id="1107882"/>
    <lineage>
        <taxon>Bacteria</taxon>
        <taxon>Pseudomonadati</taxon>
        <taxon>Pseudomonadota</taxon>
        <taxon>Alphaproteobacteria</taxon>
        <taxon>Hyphomicrobiales</taxon>
        <taxon>Phyllobacteriaceae</taxon>
        <taxon>Allomesorhizobium</taxon>
    </lineage>
</organism>
<proteinExistence type="predicted"/>
<dbReference type="Proteomes" id="UP000003250">
    <property type="component" value="Unassembled WGS sequence"/>
</dbReference>